<gene>
    <name evidence="1" type="ORF">PHYBLDRAFT_171820</name>
</gene>
<organism evidence="1 2">
    <name type="scientific">Phycomyces blakesleeanus (strain ATCC 8743b / DSM 1359 / FGSC 10004 / NBRC 33097 / NRRL 1555)</name>
    <dbReference type="NCBI Taxonomy" id="763407"/>
    <lineage>
        <taxon>Eukaryota</taxon>
        <taxon>Fungi</taxon>
        <taxon>Fungi incertae sedis</taxon>
        <taxon>Mucoromycota</taxon>
        <taxon>Mucoromycotina</taxon>
        <taxon>Mucoromycetes</taxon>
        <taxon>Mucorales</taxon>
        <taxon>Phycomycetaceae</taxon>
        <taxon>Phycomyces</taxon>
    </lineage>
</organism>
<dbReference type="AlphaFoldDB" id="A0A162TN41"/>
<dbReference type="EMBL" id="KV440990">
    <property type="protein sequence ID" value="OAD69802.1"/>
    <property type="molecule type" value="Genomic_DNA"/>
</dbReference>
<dbReference type="Proteomes" id="UP000077315">
    <property type="component" value="Unassembled WGS sequence"/>
</dbReference>
<proteinExistence type="predicted"/>
<evidence type="ECO:0000313" key="2">
    <source>
        <dbReference type="Proteomes" id="UP000077315"/>
    </source>
</evidence>
<dbReference type="RefSeq" id="XP_018287842.1">
    <property type="nucleotide sequence ID" value="XM_018436673.1"/>
</dbReference>
<dbReference type="OrthoDB" id="2272203at2759"/>
<protein>
    <submittedName>
        <fullName evidence="1">Uncharacterized protein</fullName>
    </submittedName>
</protein>
<dbReference type="VEuPathDB" id="FungiDB:PHYBLDRAFT_171820"/>
<keyword evidence="2" id="KW-1185">Reference proteome</keyword>
<sequence>MYPQEACQVGQEMMKVWDILIVDKQVISIPDVRAHISQPLYKATAVDSVENISSYEAFSCVDAEKWTILCYTRKSVSKEDVDSCVLYILTSREESHIACDRAKSPSPRKWHFFIAVGRTAW</sequence>
<dbReference type="GeneID" id="28997579"/>
<evidence type="ECO:0000313" key="1">
    <source>
        <dbReference type="EMBL" id="OAD69802.1"/>
    </source>
</evidence>
<name>A0A162TN41_PHYB8</name>
<reference evidence="2" key="1">
    <citation type="submission" date="2015-06" db="EMBL/GenBank/DDBJ databases">
        <title>Expansion of signal transduction pathways in fungi by whole-genome duplication.</title>
        <authorList>
            <consortium name="DOE Joint Genome Institute"/>
            <person name="Corrochano L.M."/>
            <person name="Kuo A."/>
            <person name="Marcet-Houben M."/>
            <person name="Polaino S."/>
            <person name="Salamov A."/>
            <person name="Villalobos J.M."/>
            <person name="Alvarez M.I."/>
            <person name="Avalos J."/>
            <person name="Benito E.P."/>
            <person name="Benoit I."/>
            <person name="Burger G."/>
            <person name="Camino L.P."/>
            <person name="Canovas D."/>
            <person name="Cerda-Olmedo E."/>
            <person name="Cheng J.-F."/>
            <person name="Dominguez A."/>
            <person name="Elias M."/>
            <person name="Eslava A.P."/>
            <person name="Glaser F."/>
            <person name="Grimwood J."/>
            <person name="Gutierrez G."/>
            <person name="Heitman J."/>
            <person name="Henrissat B."/>
            <person name="Iturriaga E.A."/>
            <person name="Lang B.F."/>
            <person name="Lavin J.L."/>
            <person name="Lee S."/>
            <person name="Li W."/>
            <person name="Lindquist E."/>
            <person name="Lopez-Garcia S."/>
            <person name="Luque E.M."/>
            <person name="Marcos A.T."/>
            <person name="Martin J."/>
            <person name="McCluskey K."/>
            <person name="Medina H.R."/>
            <person name="Miralles-Duran A."/>
            <person name="Miyazaki A."/>
            <person name="Munoz-Torres E."/>
            <person name="Oguiza J.A."/>
            <person name="Ohm R."/>
            <person name="Olmedo M."/>
            <person name="Orejas M."/>
            <person name="Ortiz-Castellanos L."/>
            <person name="Pisabarro A.G."/>
            <person name="Rodriguez-Romero J."/>
            <person name="Ruiz-Herrera J."/>
            <person name="Ruiz-Vazquez R."/>
            <person name="Sanz C."/>
            <person name="Schackwitz W."/>
            <person name="Schmutz J."/>
            <person name="Shahriari M."/>
            <person name="Shelest E."/>
            <person name="Silva-Franco F."/>
            <person name="Soanes D."/>
            <person name="Syed K."/>
            <person name="Tagua V.G."/>
            <person name="Talbot N.J."/>
            <person name="Thon M."/>
            <person name="De vries R.P."/>
            <person name="Wiebenga A."/>
            <person name="Yadav J.S."/>
            <person name="Braun E.L."/>
            <person name="Baker S."/>
            <person name="Garre V."/>
            <person name="Horwitz B."/>
            <person name="Torres-Martinez S."/>
            <person name="Idnurm A."/>
            <person name="Herrera-Estrella A."/>
            <person name="Gabaldon T."/>
            <person name="Grigoriev I.V."/>
        </authorList>
    </citation>
    <scope>NUCLEOTIDE SEQUENCE [LARGE SCALE GENOMIC DNA]</scope>
    <source>
        <strain evidence="2">NRRL 1555(-)</strain>
    </source>
</reference>
<dbReference type="InParanoid" id="A0A162TN41"/>
<accession>A0A162TN41</accession>